<dbReference type="HOGENOM" id="CLU_1884171_0_0_5"/>
<reference evidence="2 3" key="1">
    <citation type="submission" date="2012-02" db="EMBL/GenBank/DDBJ databases">
        <title>Shotgun genome sequence of Phaeospirillum photometricum DSM 122.</title>
        <authorList>
            <person name="Duquesne K."/>
            <person name="Sturgis J."/>
        </authorList>
    </citation>
    <scope>NUCLEOTIDE SEQUENCE [LARGE SCALE GENOMIC DNA]</scope>
    <source>
        <strain evidence="3">DSM122</strain>
    </source>
</reference>
<evidence type="ECO:0000313" key="3">
    <source>
        <dbReference type="Proteomes" id="UP000033220"/>
    </source>
</evidence>
<sequence length="135" mass="14925">MMAMQTRRGFLASTAAVATTAALVGIPILAHSQSPDAELLALGAEYESLLATSYDHPGEDGMPEEMWERFYEIEDRISVLEPKTLEGVAVQLRLVWCWHANSGVEHRYGAQRDSDDRTKLFWGVIQTVRGMGATA</sequence>
<gene>
    <name evidence="2" type="ORF">RSPPHO_02053</name>
</gene>
<keyword evidence="1" id="KW-0732">Signal</keyword>
<dbReference type="AlphaFoldDB" id="H6SL14"/>
<dbReference type="KEGG" id="rpm:RSPPHO_02053"/>
<feature type="signal peptide" evidence="1">
    <location>
        <begin position="1"/>
        <end position="18"/>
    </location>
</feature>
<evidence type="ECO:0000313" key="2">
    <source>
        <dbReference type="EMBL" id="CCG08679.1"/>
    </source>
</evidence>
<evidence type="ECO:0008006" key="4">
    <source>
        <dbReference type="Google" id="ProtNLM"/>
    </source>
</evidence>
<dbReference type="PATRIC" id="fig|1150469.3.peg.2313"/>
<feature type="chain" id="PRO_5003607117" description="Twin-arginine translocation pathway signal" evidence="1">
    <location>
        <begin position="19"/>
        <end position="135"/>
    </location>
</feature>
<dbReference type="PROSITE" id="PS51318">
    <property type="entry name" value="TAT"/>
    <property type="match status" value="1"/>
</dbReference>
<dbReference type="EMBL" id="HE663493">
    <property type="protein sequence ID" value="CCG08679.1"/>
    <property type="molecule type" value="Genomic_DNA"/>
</dbReference>
<keyword evidence="3" id="KW-1185">Reference proteome</keyword>
<name>H6SL14_PARPM</name>
<evidence type="ECO:0000256" key="1">
    <source>
        <dbReference type="SAM" id="SignalP"/>
    </source>
</evidence>
<dbReference type="Proteomes" id="UP000033220">
    <property type="component" value="Chromosome DSM 122"/>
</dbReference>
<accession>H6SL14</accession>
<dbReference type="InterPro" id="IPR006311">
    <property type="entry name" value="TAT_signal"/>
</dbReference>
<organism evidence="2 3">
    <name type="scientific">Pararhodospirillum photometricum DSM 122</name>
    <dbReference type="NCBI Taxonomy" id="1150469"/>
    <lineage>
        <taxon>Bacteria</taxon>
        <taxon>Pseudomonadati</taxon>
        <taxon>Pseudomonadota</taxon>
        <taxon>Alphaproteobacteria</taxon>
        <taxon>Rhodospirillales</taxon>
        <taxon>Rhodospirillaceae</taxon>
        <taxon>Pararhodospirillum</taxon>
    </lineage>
</organism>
<proteinExistence type="predicted"/>
<protein>
    <recommendedName>
        <fullName evidence="4">Twin-arginine translocation pathway signal</fullName>
    </recommendedName>
</protein>